<organism evidence="13 14">
    <name type="scientific">Eimeria tenella</name>
    <name type="common">Coccidian parasite</name>
    <dbReference type="NCBI Taxonomy" id="5802"/>
    <lineage>
        <taxon>Eukaryota</taxon>
        <taxon>Sar</taxon>
        <taxon>Alveolata</taxon>
        <taxon>Apicomplexa</taxon>
        <taxon>Conoidasida</taxon>
        <taxon>Coccidia</taxon>
        <taxon>Eucoccidiorida</taxon>
        <taxon>Eimeriorina</taxon>
        <taxon>Eimeriidae</taxon>
        <taxon>Eimeria</taxon>
    </lineage>
</organism>
<dbReference type="VEuPathDB" id="ToxoDB:ETH_00022935"/>
<dbReference type="InterPro" id="IPR000727">
    <property type="entry name" value="T_SNARE_dom"/>
</dbReference>
<feature type="compositionally biased region" description="Gly residues" evidence="10">
    <location>
        <begin position="154"/>
        <end position="188"/>
    </location>
</feature>
<keyword evidence="3" id="KW-0813">Transport</keyword>
<keyword evidence="8" id="KW-0175">Coiled coil</keyword>
<keyword evidence="6 11" id="KW-1133">Transmembrane helix</keyword>
<sequence>MAASLAFRDLSPLFFRFKAQIKEKKLRFTKPSVCLPSPTSRAATRQQRLLSFQADDEELGVPSHRLPPRWVDALEELHDDIAHLKERTLSPLRSQAAAAGPPGPLPGLSNRFSDAAKCTKSCCSAAAGPQPGLPAAAKSLLGRQAPQAHSPQGGPYGGPHRGPCGGPHGGLYGGPHGDSYGGPHGGPHGVPAVPPRGLPVGPSRGPQRVPPEIRRRSQGDDLLPDAQESTAASLSMQRGLSDDMMAELEVLECDVDVRREEIAKVAQSVTELHQLFKDTATLVIEQGTLLDRIDYNLEQVAHQSSEATREIQKAEQSRRSGFAAKCIYSLSLTIFFLLVLLIIKHT</sequence>
<comment type="similarity">
    <text evidence="2">Belongs to the syntaxin family.</text>
</comment>
<evidence type="ECO:0000256" key="4">
    <source>
        <dbReference type="ARBA" id="ARBA00022692"/>
    </source>
</evidence>
<dbReference type="Gene3D" id="1.20.5.110">
    <property type="match status" value="1"/>
</dbReference>
<name>U6KK72_EIMTE</name>
<dbReference type="GO" id="GO:0000149">
    <property type="term" value="F:SNARE binding"/>
    <property type="evidence" value="ECO:0007669"/>
    <property type="project" value="TreeGrafter"/>
</dbReference>
<dbReference type="EMBL" id="HG673748">
    <property type="protein sequence ID" value="CDJ37226.1"/>
    <property type="molecule type" value="Genomic_DNA"/>
</dbReference>
<evidence type="ECO:0000256" key="10">
    <source>
        <dbReference type="SAM" id="MobiDB-lite"/>
    </source>
</evidence>
<dbReference type="GO" id="GO:0031201">
    <property type="term" value="C:SNARE complex"/>
    <property type="evidence" value="ECO:0007669"/>
    <property type="project" value="TreeGrafter"/>
</dbReference>
<dbReference type="PROSITE" id="PS50192">
    <property type="entry name" value="T_SNARE"/>
    <property type="match status" value="1"/>
</dbReference>
<feature type="region of interest" description="Disordered" evidence="10">
    <location>
        <begin position="142"/>
        <end position="237"/>
    </location>
</feature>
<keyword evidence="14" id="KW-1185">Reference proteome</keyword>
<evidence type="ECO:0000259" key="12">
    <source>
        <dbReference type="PROSITE" id="PS50192"/>
    </source>
</evidence>
<comment type="subcellular location">
    <subcellularLocation>
        <location evidence="1">Golgi apparatus membrane</location>
        <topology evidence="1">Single-pass type IV membrane protein</topology>
    </subcellularLocation>
</comment>
<gene>
    <name evidence="13" type="ORF">ETH_00022935</name>
</gene>
<dbReference type="RefSeq" id="XP_013228064.1">
    <property type="nucleotide sequence ID" value="XM_013372610.1"/>
</dbReference>
<evidence type="ECO:0000256" key="2">
    <source>
        <dbReference type="ARBA" id="ARBA00009063"/>
    </source>
</evidence>
<dbReference type="PANTHER" id="PTHR19957:SF83">
    <property type="entry name" value="SYNTAXIN-16"/>
    <property type="match status" value="1"/>
</dbReference>
<dbReference type="InterPro" id="IPR045242">
    <property type="entry name" value="Syntaxin"/>
</dbReference>
<dbReference type="GO" id="GO:0000139">
    <property type="term" value="C:Golgi membrane"/>
    <property type="evidence" value="ECO:0007669"/>
    <property type="project" value="UniProtKB-SubCell"/>
</dbReference>
<dbReference type="SMART" id="SM00397">
    <property type="entry name" value="t_SNARE"/>
    <property type="match status" value="1"/>
</dbReference>
<dbReference type="GO" id="GO:0006886">
    <property type="term" value="P:intracellular protein transport"/>
    <property type="evidence" value="ECO:0007669"/>
    <property type="project" value="TreeGrafter"/>
</dbReference>
<evidence type="ECO:0000256" key="1">
    <source>
        <dbReference type="ARBA" id="ARBA00004409"/>
    </source>
</evidence>
<evidence type="ECO:0000313" key="14">
    <source>
        <dbReference type="Proteomes" id="UP000030747"/>
    </source>
</evidence>
<feature type="compositionally biased region" description="Polar residues" evidence="10">
    <location>
        <begin position="227"/>
        <end position="237"/>
    </location>
</feature>
<dbReference type="GeneID" id="25253699"/>
<feature type="domain" description="T-SNARE coiled-coil homology" evidence="12">
    <location>
        <begin position="258"/>
        <end position="314"/>
    </location>
</feature>
<reference evidence="13" key="2">
    <citation type="submission" date="2013-10" db="EMBL/GenBank/DDBJ databases">
        <authorList>
            <person name="Aslett M."/>
        </authorList>
    </citation>
    <scope>NUCLEOTIDE SEQUENCE [LARGE SCALE GENOMIC DNA]</scope>
    <source>
        <strain evidence="13">Houghton</strain>
    </source>
</reference>
<dbReference type="InterPro" id="IPR010989">
    <property type="entry name" value="SNARE"/>
</dbReference>
<keyword evidence="7" id="KW-0333">Golgi apparatus</keyword>
<evidence type="ECO:0000256" key="11">
    <source>
        <dbReference type="SAM" id="Phobius"/>
    </source>
</evidence>
<evidence type="ECO:0000256" key="3">
    <source>
        <dbReference type="ARBA" id="ARBA00022448"/>
    </source>
</evidence>
<dbReference type="PANTHER" id="PTHR19957">
    <property type="entry name" value="SYNTAXIN"/>
    <property type="match status" value="1"/>
</dbReference>
<dbReference type="GO" id="GO:0006906">
    <property type="term" value="P:vesicle fusion"/>
    <property type="evidence" value="ECO:0007669"/>
    <property type="project" value="TreeGrafter"/>
</dbReference>
<keyword evidence="9 11" id="KW-0472">Membrane</keyword>
<dbReference type="Proteomes" id="UP000030747">
    <property type="component" value="Unassembled WGS sequence"/>
</dbReference>
<evidence type="ECO:0000256" key="8">
    <source>
        <dbReference type="ARBA" id="ARBA00023054"/>
    </source>
</evidence>
<dbReference type="Pfam" id="PF05739">
    <property type="entry name" value="SNARE"/>
    <property type="match status" value="1"/>
</dbReference>
<dbReference type="CDD" id="cd15845">
    <property type="entry name" value="SNARE_syntaxin16"/>
    <property type="match status" value="1"/>
</dbReference>
<dbReference type="OrthoDB" id="10251371at2759"/>
<dbReference type="AlphaFoldDB" id="U6KK72"/>
<evidence type="ECO:0000256" key="6">
    <source>
        <dbReference type="ARBA" id="ARBA00022989"/>
    </source>
</evidence>
<dbReference type="GO" id="GO:0048278">
    <property type="term" value="P:vesicle docking"/>
    <property type="evidence" value="ECO:0007669"/>
    <property type="project" value="TreeGrafter"/>
</dbReference>
<protein>
    <submittedName>
        <fullName evidence="13">Syntaxin, putative</fullName>
    </submittedName>
</protein>
<accession>U6KK72</accession>
<feature type="transmembrane region" description="Helical" evidence="11">
    <location>
        <begin position="322"/>
        <end position="343"/>
    </location>
</feature>
<proteinExistence type="inferred from homology"/>
<keyword evidence="5" id="KW-0653">Protein transport</keyword>
<dbReference type="VEuPathDB" id="ToxoDB:ETH2_1352700"/>
<reference evidence="13" key="1">
    <citation type="submission" date="2013-10" db="EMBL/GenBank/DDBJ databases">
        <title>Genomic analysis of the causative agents of coccidiosis in chickens.</title>
        <authorList>
            <person name="Reid A.J."/>
            <person name="Blake D."/>
            <person name="Billington K."/>
            <person name="Browne H."/>
            <person name="Dunn M."/>
            <person name="Hung S."/>
            <person name="Kawahara F."/>
            <person name="Miranda-Saavedra D."/>
            <person name="Mourier T."/>
            <person name="Nagra H."/>
            <person name="Otto T.D."/>
            <person name="Rawlings N."/>
            <person name="Sanchez A."/>
            <person name="Sanders M."/>
            <person name="Subramaniam C."/>
            <person name="Tay Y."/>
            <person name="Dear P."/>
            <person name="Doerig C."/>
            <person name="Gruber A."/>
            <person name="Parkinson J."/>
            <person name="Shirley M."/>
            <person name="Wan K.L."/>
            <person name="Berriman M."/>
            <person name="Tomley F."/>
            <person name="Pain A."/>
        </authorList>
    </citation>
    <scope>NUCLEOTIDE SEQUENCE [LARGE SCALE GENOMIC DNA]</scope>
    <source>
        <strain evidence="13">Houghton</strain>
    </source>
</reference>
<evidence type="ECO:0000313" key="13">
    <source>
        <dbReference type="EMBL" id="CDJ37226.1"/>
    </source>
</evidence>
<keyword evidence="4 11" id="KW-0812">Transmembrane</keyword>
<evidence type="ECO:0000256" key="5">
    <source>
        <dbReference type="ARBA" id="ARBA00022927"/>
    </source>
</evidence>
<dbReference type="SUPFAM" id="SSF47661">
    <property type="entry name" value="t-snare proteins"/>
    <property type="match status" value="1"/>
</dbReference>
<evidence type="ECO:0000256" key="9">
    <source>
        <dbReference type="ARBA" id="ARBA00023136"/>
    </source>
</evidence>
<evidence type="ECO:0000256" key="7">
    <source>
        <dbReference type="ARBA" id="ARBA00023034"/>
    </source>
</evidence>
<dbReference type="GO" id="GO:0005484">
    <property type="term" value="F:SNAP receptor activity"/>
    <property type="evidence" value="ECO:0007669"/>
    <property type="project" value="TreeGrafter"/>
</dbReference>